<evidence type="ECO:0000313" key="7">
    <source>
        <dbReference type="EMBL" id="ODQ66114.1"/>
    </source>
</evidence>
<dbReference type="PANTHER" id="PTHR11952">
    <property type="entry name" value="UDP- GLUCOSE PYROPHOSPHORYLASE"/>
    <property type="match status" value="1"/>
</dbReference>
<dbReference type="CDD" id="cd04193">
    <property type="entry name" value="UDPGlcNAc_PPase"/>
    <property type="match status" value="1"/>
</dbReference>
<dbReference type="InterPro" id="IPR029044">
    <property type="entry name" value="Nucleotide-diphossugar_trans"/>
</dbReference>
<keyword evidence="4" id="KW-0808">Transferase</keyword>
<dbReference type="SUPFAM" id="SSF53448">
    <property type="entry name" value="Nucleotide-diphospho-sugar transferases"/>
    <property type="match status" value="1"/>
</dbReference>
<dbReference type="AlphaFoldDB" id="A0A1E3PLP6"/>
<keyword evidence="5" id="KW-0548">Nucleotidyltransferase</keyword>
<comment type="pathway">
    <text evidence="1">Nucleotide-sugar biosynthesis; UDP-N-acetyl-alpha-D-glucosamine biosynthesis; UDP-N-acetyl-alpha-D-glucosamine from N-acetyl-alpha-D-glucosamine 1-phosphate: step 1/1.</text>
</comment>
<dbReference type="Proteomes" id="UP000095009">
    <property type="component" value="Unassembled WGS sequence"/>
</dbReference>
<comment type="catalytic activity">
    <reaction evidence="6">
        <text>N-acetyl-alpha-D-glucosamine 1-phosphate + UTP + H(+) = UDP-N-acetyl-alpha-D-glucosamine + diphosphate</text>
        <dbReference type="Rhea" id="RHEA:13509"/>
        <dbReference type="ChEBI" id="CHEBI:15378"/>
        <dbReference type="ChEBI" id="CHEBI:33019"/>
        <dbReference type="ChEBI" id="CHEBI:46398"/>
        <dbReference type="ChEBI" id="CHEBI:57705"/>
        <dbReference type="ChEBI" id="CHEBI:57776"/>
        <dbReference type="EC" id="2.7.7.23"/>
    </reaction>
</comment>
<dbReference type="OrthoDB" id="532420at2759"/>
<dbReference type="GO" id="GO:0003977">
    <property type="term" value="F:UDP-N-acetylglucosamine diphosphorylase activity"/>
    <property type="evidence" value="ECO:0007669"/>
    <property type="project" value="UniProtKB-EC"/>
</dbReference>
<accession>A0A1E3PLP6</accession>
<gene>
    <name evidence="7" type="ORF">NADFUDRAFT_82975</name>
</gene>
<dbReference type="InterPro" id="IPR039741">
    <property type="entry name" value="UDP-sugar_pyrophosphorylase"/>
</dbReference>
<evidence type="ECO:0000256" key="3">
    <source>
        <dbReference type="ARBA" id="ARBA00012457"/>
    </source>
</evidence>
<dbReference type="EMBL" id="KV454409">
    <property type="protein sequence ID" value="ODQ66114.1"/>
    <property type="molecule type" value="Genomic_DNA"/>
</dbReference>
<reference evidence="7 8" key="1">
    <citation type="journal article" date="2016" name="Proc. Natl. Acad. Sci. U.S.A.">
        <title>Comparative genomics of biotechnologically important yeasts.</title>
        <authorList>
            <person name="Riley R."/>
            <person name="Haridas S."/>
            <person name="Wolfe K.H."/>
            <person name="Lopes M.R."/>
            <person name="Hittinger C.T."/>
            <person name="Goeker M."/>
            <person name="Salamov A.A."/>
            <person name="Wisecaver J.H."/>
            <person name="Long T.M."/>
            <person name="Calvey C.H."/>
            <person name="Aerts A.L."/>
            <person name="Barry K.W."/>
            <person name="Choi C."/>
            <person name="Clum A."/>
            <person name="Coughlan A.Y."/>
            <person name="Deshpande S."/>
            <person name="Douglass A.P."/>
            <person name="Hanson S.J."/>
            <person name="Klenk H.-P."/>
            <person name="LaButti K.M."/>
            <person name="Lapidus A."/>
            <person name="Lindquist E.A."/>
            <person name="Lipzen A.M."/>
            <person name="Meier-Kolthoff J.P."/>
            <person name="Ohm R.A."/>
            <person name="Otillar R.P."/>
            <person name="Pangilinan J.L."/>
            <person name="Peng Y."/>
            <person name="Rokas A."/>
            <person name="Rosa C.A."/>
            <person name="Scheuner C."/>
            <person name="Sibirny A.A."/>
            <person name="Slot J.C."/>
            <person name="Stielow J.B."/>
            <person name="Sun H."/>
            <person name="Kurtzman C.P."/>
            <person name="Blackwell M."/>
            <person name="Grigoriev I.V."/>
            <person name="Jeffries T.W."/>
        </authorList>
    </citation>
    <scope>NUCLEOTIDE SEQUENCE [LARGE SCALE GENOMIC DNA]</scope>
    <source>
        <strain evidence="7 8">DSM 6958</strain>
    </source>
</reference>
<evidence type="ECO:0000256" key="6">
    <source>
        <dbReference type="ARBA" id="ARBA00048493"/>
    </source>
</evidence>
<dbReference type="PANTHER" id="PTHR11952:SF2">
    <property type="entry name" value="LD24639P"/>
    <property type="match status" value="1"/>
</dbReference>
<dbReference type="GO" id="GO:0006048">
    <property type="term" value="P:UDP-N-acetylglucosamine biosynthetic process"/>
    <property type="evidence" value="ECO:0007669"/>
    <property type="project" value="TreeGrafter"/>
</dbReference>
<proteinExistence type="inferred from homology"/>
<dbReference type="Pfam" id="PF01704">
    <property type="entry name" value="UDPGP"/>
    <property type="match status" value="1"/>
</dbReference>
<sequence>MTDVQSLRKAYEDAGQGHVFTFYDSLSSSDQESLLNQIANLQITPAEITKIANSAIEAHQDILFSTDPVDIKPLPSTSYASVVDSDVTTIDSWNTLGLDLISQNSVAVILLAGGQGTRLGSSAPKGCYDVGLPSHKSLFQLQAERIAKIQQLADKHANKPAFSSVVPWYIMTSGPTRKPTEDFFKANSFFGLNPANVIFFEQGVLPCFTPEGKIIMETPSKLAVAPDGNGGIYLALHRSGVLADLKSRGIQHIHTYCVDNCLVKVADPIFIGFSAEKKLDIATKVVRKRDAHESVGLIVSKNSNPSVIEYSEISKELAEATESSVNGESLLKFRAANIVNHYYSYNFLSSIPSWTPESINLPYHVANKKISYVDLESGDLIKPTQPNGIKLEQFVFDVFSSLDFSRFASLEVHREEEFSPLKNAPGTGSDDPETSRDDLLQQSTRWIAAVGASVEENGLVEVSPLTSYAGEGLQAFKGTEFKNLQII</sequence>
<dbReference type="Gene3D" id="3.90.550.10">
    <property type="entry name" value="Spore Coat Polysaccharide Biosynthesis Protein SpsA, Chain A"/>
    <property type="match status" value="1"/>
</dbReference>
<organism evidence="7 8">
    <name type="scientific">Nadsonia fulvescens var. elongata DSM 6958</name>
    <dbReference type="NCBI Taxonomy" id="857566"/>
    <lineage>
        <taxon>Eukaryota</taxon>
        <taxon>Fungi</taxon>
        <taxon>Dikarya</taxon>
        <taxon>Ascomycota</taxon>
        <taxon>Saccharomycotina</taxon>
        <taxon>Dipodascomycetes</taxon>
        <taxon>Dipodascales</taxon>
        <taxon>Dipodascales incertae sedis</taxon>
        <taxon>Nadsonia</taxon>
    </lineage>
</organism>
<comment type="similarity">
    <text evidence="2">Belongs to the UDPGP type 1 family.</text>
</comment>
<protein>
    <recommendedName>
        <fullName evidence="3">UDP-N-acetylglucosamine diphosphorylase</fullName>
        <ecNumber evidence="3">2.7.7.23</ecNumber>
    </recommendedName>
</protein>
<evidence type="ECO:0000313" key="8">
    <source>
        <dbReference type="Proteomes" id="UP000095009"/>
    </source>
</evidence>
<dbReference type="InterPro" id="IPR002618">
    <property type="entry name" value="UDPGP_fam"/>
</dbReference>
<dbReference type="FunFam" id="3.90.550.10:FF:000075">
    <property type="entry name" value="Probable UDP-N-acetylglucosamine pyrophosphorylase"/>
    <property type="match status" value="1"/>
</dbReference>
<name>A0A1E3PLP6_9ASCO</name>
<dbReference type="EC" id="2.7.7.23" evidence="3"/>
<evidence type="ECO:0000256" key="2">
    <source>
        <dbReference type="ARBA" id="ARBA00010401"/>
    </source>
</evidence>
<evidence type="ECO:0000256" key="5">
    <source>
        <dbReference type="ARBA" id="ARBA00022695"/>
    </source>
</evidence>
<evidence type="ECO:0000256" key="1">
    <source>
        <dbReference type="ARBA" id="ARBA00005208"/>
    </source>
</evidence>
<dbReference type="STRING" id="857566.A0A1E3PLP6"/>
<evidence type="ECO:0000256" key="4">
    <source>
        <dbReference type="ARBA" id="ARBA00022679"/>
    </source>
</evidence>
<keyword evidence="8" id="KW-1185">Reference proteome</keyword>